<evidence type="ECO:0000256" key="2">
    <source>
        <dbReference type="SAM" id="Phobius"/>
    </source>
</evidence>
<sequence>MPCQRTAGRSEPGHFPLVRRLRWLRVLQYGIAFVNLATSAYLAAFLGSKDASIGGAVPVPIIEAGLTFILTGMSQWVGVHFSGYRKRGWLICFIFLDAFCIGLQIPTIVVLAVAGLPSNCHGVASGMDSDVFGGSGNELAPKYCAIPKSVFWLSLISMALYVYSISVLIRQTVAVSRHMKSLRFENRAAEDTQRLRGSVASHAPSRRGSRLSRNQRGFIDTEVASGATSSNGDHMYTPDYSQTSGSVAGEQPPPYIPDEEPDFVKNSAKN</sequence>
<accession>A0AAJ0CHJ7</accession>
<gene>
    <name evidence="3" type="ORF">QQS21_009598</name>
</gene>
<proteinExistence type="predicted"/>
<name>A0AAJ0CHJ7_9HYPO</name>
<feature type="transmembrane region" description="Helical" evidence="2">
    <location>
        <begin position="53"/>
        <end position="77"/>
    </location>
</feature>
<feature type="transmembrane region" description="Helical" evidence="2">
    <location>
        <begin position="89"/>
        <end position="114"/>
    </location>
</feature>
<comment type="caution">
    <text evidence="3">The sequence shown here is derived from an EMBL/GenBank/DDBJ whole genome shotgun (WGS) entry which is preliminary data.</text>
</comment>
<feature type="transmembrane region" description="Helical" evidence="2">
    <location>
        <begin position="150"/>
        <end position="169"/>
    </location>
</feature>
<protein>
    <submittedName>
        <fullName evidence="3">Uncharacterized protein</fullName>
    </submittedName>
</protein>
<keyword evidence="4" id="KW-1185">Reference proteome</keyword>
<dbReference type="EMBL" id="JASWJB010000251">
    <property type="protein sequence ID" value="KAK2592697.1"/>
    <property type="molecule type" value="Genomic_DNA"/>
</dbReference>
<feature type="transmembrane region" description="Helical" evidence="2">
    <location>
        <begin position="26"/>
        <end position="47"/>
    </location>
</feature>
<dbReference type="Proteomes" id="UP001251528">
    <property type="component" value="Unassembled WGS sequence"/>
</dbReference>
<dbReference type="AlphaFoldDB" id="A0AAJ0CHJ7"/>
<evidence type="ECO:0000256" key="1">
    <source>
        <dbReference type="SAM" id="MobiDB-lite"/>
    </source>
</evidence>
<keyword evidence="2" id="KW-0472">Membrane</keyword>
<keyword evidence="2" id="KW-1133">Transmembrane helix</keyword>
<feature type="region of interest" description="Disordered" evidence="1">
    <location>
        <begin position="193"/>
        <end position="270"/>
    </location>
</feature>
<keyword evidence="2" id="KW-0812">Transmembrane</keyword>
<evidence type="ECO:0000313" key="3">
    <source>
        <dbReference type="EMBL" id="KAK2592697.1"/>
    </source>
</evidence>
<reference evidence="3" key="1">
    <citation type="submission" date="2023-06" db="EMBL/GenBank/DDBJ databases">
        <title>Conoideocrella luteorostrata (Hypocreales: Clavicipitaceae), a potential biocontrol fungus for elongate hemlock scale in United States Christmas tree production areas.</title>
        <authorList>
            <person name="Barrett H."/>
            <person name="Lovett B."/>
            <person name="Macias A.M."/>
            <person name="Stajich J.E."/>
            <person name="Kasson M.T."/>
        </authorList>
    </citation>
    <scope>NUCLEOTIDE SEQUENCE</scope>
    <source>
        <strain evidence="3">ARSEF 14590</strain>
    </source>
</reference>
<evidence type="ECO:0000313" key="4">
    <source>
        <dbReference type="Proteomes" id="UP001251528"/>
    </source>
</evidence>
<organism evidence="3 4">
    <name type="scientific">Conoideocrella luteorostrata</name>
    <dbReference type="NCBI Taxonomy" id="1105319"/>
    <lineage>
        <taxon>Eukaryota</taxon>
        <taxon>Fungi</taxon>
        <taxon>Dikarya</taxon>
        <taxon>Ascomycota</taxon>
        <taxon>Pezizomycotina</taxon>
        <taxon>Sordariomycetes</taxon>
        <taxon>Hypocreomycetidae</taxon>
        <taxon>Hypocreales</taxon>
        <taxon>Clavicipitaceae</taxon>
        <taxon>Conoideocrella</taxon>
    </lineage>
</organism>